<gene>
    <name evidence="2" type="ORF">EHUX00137_LOCUS21162</name>
</gene>
<feature type="transmembrane region" description="Helical" evidence="1">
    <location>
        <begin position="259"/>
        <end position="286"/>
    </location>
</feature>
<protein>
    <submittedName>
        <fullName evidence="2">Uncharacterized protein</fullName>
    </submittedName>
</protein>
<dbReference type="AlphaFoldDB" id="A0A7S3SI36"/>
<feature type="transmembrane region" description="Helical" evidence="1">
    <location>
        <begin position="292"/>
        <end position="315"/>
    </location>
</feature>
<keyword evidence="1" id="KW-0472">Membrane</keyword>
<reference evidence="2" key="1">
    <citation type="submission" date="2021-01" db="EMBL/GenBank/DDBJ databases">
        <authorList>
            <person name="Corre E."/>
            <person name="Pelletier E."/>
            <person name="Niang G."/>
            <person name="Scheremetjew M."/>
            <person name="Finn R."/>
            <person name="Kale V."/>
            <person name="Holt S."/>
            <person name="Cochrane G."/>
            <person name="Meng A."/>
            <person name="Brown T."/>
            <person name="Cohen L."/>
        </authorList>
    </citation>
    <scope>NUCLEOTIDE SEQUENCE</scope>
    <source>
        <strain evidence="2">379</strain>
    </source>
</reference>
<organism evidence="2">
    <name type="scientific">Emiliania huxleyi</name>
    <name type="common">Coccolithophore</name>
    <name type="synonym">Pontosphaera huxleyi</name>
    <dbReference type="NCBI Taxonomy" id="2903"/>
    <lineage>
        <taxon>Eukaryota</taxon>
        <taxon>Haptista</taxon>
        <taxon>Haptophyta</taxon>
        <taxon>Prymnesiophyceae</taxon>
        <taxon>Isochrysidales</taxon>
        <taxon>Noelaerhabdaceae</taxon>
        <taxon>Emiliania</taxon>
    </lineage>
</organism>
<evidence type="ECO:0000256" key="1">
    <source>
        <dbReference type="SAM" id="Phobius"/>
    </source>
</evidence>
<keyword evidence="1" id="KW-0812">Transmembrane</keyword>
<dbReference type="EMBL" id="HBIR01027430">
    <property type="protein sequence ID" value="CAE0555309.1"/>
    <property type="molecule type" value="Transcribed_RNA"/>
</dbReference>
<accession>A0A7S3SI36</accession>
<feature type="transmembrane region" description="Helical" evidence="1">
    <location>
        <begin position="33"/>
        <end position="53"/>
    </location>
</feature>
<feature type="transmembrane region" description="Helical" evidence="1">
    <location>
        <begin position="110"/>
        <end position="131"/>
    </location>
</feature>
<sequence length="320" mass="33989">MRGVQPIMSVVSAESSNADDESLLEGTSSAAGAPLWAFVLGGFLPVPVVYVTFVRLQSAWGAALALEAAFVLVPAAICAVWPETRKRVAAAARQAMGGSGGQQLSLRAQLLAAVALGGATLVGAALAILLFEHFFASEWSHATRQVRREALIYGFSRSDEQGVALFGAWFCAVNPLLEELFWRIFLAHGFDHRAASHFLPANAAPRAIQKWTRGTRGTAALWVATSAFYASYLPQQAVSCRRQQRLVTPPAVNRYHANVVFVFLPLPAAAAAVAGLVGYGVLLQLLVSRVGLVGAVGAHVGADAAVILGLTDAIWEYLRR</sequence>
<proteinExistence type="predicted"/>
<evidence type="ECO:0000313" key="2">
    <source>
        <dbReference type="EMBL" id="CAE0555309.1"/>
    </source>
</evidence>
<feature type="transmembrane region" description="Helical" evidence="1">
    <location>
        <begin position="59"/>
        <end position="81"/>
    </location>
</feature>
<name>A0A7S3SI36_EMIHU</name>
<keyword evidence="1" id="KW-1133">Transmembrane helix</keyword>